<dbReference type="OrthoDB" id="203440at2759"/>
<comment type="caution">
    <text evidence="2">The sequence shown here is derived from an EMBL/GenBank/DDBJ whole genome shotgun (WGS) entry which is preliminary data.</text>
</comment>
<evidence type="ECO:0000313" key="2">
    <source>
        <dbReference type="EMBL" id="PVU84824.1"/>
    </source>
</evidence>
<dbReference type="Proteomes" id="UP000245699">
    <property type="component" value="Unassembled WGS sequence"/>
</dbReference>
<keyword evidence="3" id="KW-1185">Reference proteome</keyword>
<evidence type="ECO:0000256" key="1">
    <source>
        <dbReference type="SAM" id="MobiDB-lite"/>
    </source>
</evidence>
<organism evidence="2 3">
    <name type="scientific">Furculomyces boomerangus</name>
    <dbReference type="NCBI Taxonomy" id="61424"/>
    <lineage>
        <taxon>Eukaryota</taxon>
        <taxon>Fungi</taxon>
        <taxon>Fungi incertae sedis</taxon>
        <taxon>Zoopagomycota</taxon>
        <taxon>Kickxellomycotina</taxon>
        <taxon>Harpellomycetes</taxon>
        <taxon>Harpellales</taxon>
        <taxon>Harpellaceae</taxon>
        <taxon>Furculomyces</taxon>
    </lineage>
</organism>
<feature type="compositionally biased region" description="Polar residues" evidence="1">
    <location>
        <begin position="239"/>
        <end position="258"/>
    </location>
</feature>
<dbReference type="GO" id="GO:0032040">
    <property type="term" value="C:small-subunit processome"/>
    <property type="evidence" value="ECO:0007669"/>
    <property type="project" value="TreeGrafter"/>
</dbReference>
<dbReference type="AlphaFoldDB" id="A0A2T9XXM0"/>
<accession>A0A2T9XXM0</accession>
<sequence>METDSFLPQLNTDLMLEHLNSVKTQAKDLSIIVDKLASRASDEDNQINEGFNVLLEYVADLGFVALLKLNKKSIENHSVLERLVENRIVLEKIRPIEQKMRYQIDKLVRTALTTQPEPLSSRKNNLVGTNSNEFENVGLDPETLIENTQNIDEDEYMYKPKISSLIDSAKSQGILTENVVKSNSSKNVAYQPPKLVPVHFEEDSSLKTRREKAEQRMKERAAKSRIIQDLVSEFDNRPETSSSWGTSDSIGVASSTKAENIRRERTKYEEDHFIRMVVSKKDKKSLRQGIQRLDDEFAGLNDFAAIDSLEKANTSSKTRSKNVIDKASRKYNSGNNSESQNSVKPFEIPKNTNRGKFQNKKRKISKK</sequence>
<evidence type="ECO:0000313" key="3">
    <source>
        <dbReference type="Proteomes" id="UP000245699"/>
    </source>
</evidence>
<dbReference type="PANTHER" id="PTHR13237">
    <property type="entry name" value="SOMETHING ABOUT SILENCING PROTEIN 10-RELATED"/>
    <property type="match status" value="1"/>
</dbReference>
<dbReference type="PANTHER" id="PTHR13237:SF9">
    <property type="entry name" value="NEUROGUIDIN"/>
    <property type="match status" value="1"/>
</dbReference>
<feature type="region of interest" description="Disordered" evidence="1">
    <location>
        <begin position="314"/>
        <end position="367"/>
    </location>
</feature>
<dbReference type="STRING" id="61424.A0A2T9XXM0"/>
<dbReference type="EMBL" id="MBFT01001227">
    <property type="protein sequence ID" value="PVU84824.1"/>
    <property type="molecule type" value="Genomic_DNA"/>
</dbReference>
<name>A0A2T9XXM0_9FUNG</name>
<dbReference type="GO" id="GO:0000462">
    <property type="term" value="P:maturation of SSU-rRNA from tricistronic rRNA transcript (SSU-rRNA, 5.8S rRNA, LSU-rRNA)"/>
    <property type="evidence" value="ECO:0007669"/>
    <property type="project" value="TreeGrafter"/>
</dbReference>
<feature type="region of interest" description="Disordered" evidence="1">
    <location>
        <begin position="236"/>
        <end position="258"/>
    </location>
</feature>
<feature type="compositionally biased region" description="Polar residues" evidence="1">
    <location>
        <begin position="330"/>
        <end position="343"/>
    </location>
</feature>
<reference evidence="2 3" key="1">
    <citation type="journal article" date="2018" name="MBio">
        <title>Comparative Genomics Reveals the Core Gene Toolbox for the Fungus-Insect Symbiosis.</title>
        <authorList>
            <person name="Wang Y."/>
            <person name="Stata M."/>
            <person name="Wang W."/>
            <person name="Stajich J.E."/>
            <person name="White M.M."/>
            <person name="Moncalvo J.M."/>
        </authorList>
    </citation>
    <scope>NUCLEOTIDE SEQUENCE [LARGE SCALE GENOMIC DNA]</scope>
    <source>
        <strain evidence="2 3">AUS-77-4</strain>
    </source>
</reference>
<feature type="compositionally biased region" description="Basic residues" evidence="1">
    <location>
        <begin position="357"/>
        <end position="367"/>
    </location>
</feature>
<protein>
    <submittedName>
        <fullName evidence="2">Uncharacterized protein</fullName>
    </submittedName>
</protein>
<proteinExistence type="predicted"/>
<gene>
    <name evidence="2" type="ORF">BB559_007372</name>
</gene>